<organism evidence="1 2">
    <name type="scientific">Iodidimonas nitroreducens</name>
    <dbReference type="NCBI Taxonomy" id="1236968"/>
    <lineage>
        <taxon>Bacteria</taxon>
        <taxon>Pseudomonadati</taxon>
        <taxon>Pseudomonadota</taxon>
        <taxon>Alphaproteobacteria</taxon>
        <taxon>Iodidimonadales</taxon>
        <taxon>Iodidimonadaceae</taxon>
        <taxon>Iodidimonas</taxon>
    </lineage>
</organism>
<evidence type="ECO:0000313" key="1">
    <source>
        <dbReference type="EMBL" id="GER03744.1"/>
    </source>
</evidence>
<accession>A0A5A7N7L9</accession>
<sequence length="44" mass="4860">MTDVAINNDALKTLGDFKVDDLNVGQLGINQPTAQRLFDQAGWR</sequence>
<keyword evidence="2" id="KW-1185">Reference proteome</keyword>
<name>A0A5A7N7L9_9PROT</name>
<dbReference type="Proteomes" id="UP000324996">
    <property type="component" value="Unassembled WGS sequence"/>
</dbReference>
<reference evidence="1 2" key="1">
    <citation type="submission" date="2019-09" db="EMBL/GenBank/DDBJ databases">
        <title>NBRP : Genome information of microbial organism related human and environment.</title>
        <authorList>
            <person name="Hattori M."/>
            <person name="Oshima K."/>
            <person name="Inaba H."/>
            <person name="Suda W."/>
            <person name="Sakamoto M."/>
            <person name="Iino T."/>
            <person name="Kitahara M."/>
            <person name="Oshida Y."/>
            <person name="Iida T."/>
            <person name="Kudo T."/>
            <person name="Itoh T."/>
            <person name="Ohkuma M."/>
        </authorList>
    </citation>
    <scope>NUCLEOTIDE SEQUENCE [LARGE SCALE GENOMIC DNA]</scope>
    <source>
        <strain evidence="1 2">Q-1</strain>
    </source>
</reference>
<protein>
    <submittedName>
        <fullName evidence="1">Uncharacterized protein</fullName>
    </submittedName>
</protein>
<dbReference type="EMBL" id="BKCN01000005">
    <property type="protein sequence ID" value="GER03744.1"/>
    <property type="molecule type" value="Genomic_DNA"/>
</dbReference>
<dbReference type="Gene3D" id="3.40.190.10">
    <property type="entry name" value="Periplasmic binding protein-like II"/>
    <property type="match status" value="1"/>
</dbReference>
<dbReference type="AlphaFoldDB" id="A0A5A7N7L9"/>
<evidence type="ECO:0000313" key="2">
    <source>
        <dbReference type="Proteomes" id="UP000324996"/>
    </source>
</evidence>
<gene>
    <name evidence="1" type="ORF">JCM17846_14260</name>
</gene>
<proteinExistence type="predicted"/>
<dbReference type="RefSeq" id="WP_313979996.1">
    <property type="nucleotide sequence ID" value="NZ_BKCN01000005.1"/>
</dbReference>
<comment type="caution">
    <text evidence="1">The sequence shown here is derived from an EMBL/GenBank/DDBJ whole genome shotgun (WGS) entry which is preliminary data.</text>
</comment>